<name>A0A1M6Q6U4_9BACT</name>
<evidence type="ECO:0000313" key="1">
    <source>
        <dbReference type="EMBL" id="SHK15855.1"/>
    </source>
</evidence>
<dbReference type="Proteomes" id="UP000183994">
    <property type="component" value="Unassembled WGS sequence"/>
</dbReference>
<evidence type="ECO:0000313" key="2">
    <source>
        <dbReference type="Proteomes" id="UP000183994"/>
    </source>
</evidence>
<dbReference type="AlphaFoldDB" id="A0A1M6Q6U4"/>
<protein>
    <recommendedName>
        <fullName evidence="3">Helix-turn-helix domain-containing protein</fullName>
    </recommendedName>
</protein>
<gene>
    <name evidence="1" type="ORF">SAMN02745216_02977</name>
</gene>
<dbReference type="STRING" id="1121393.SAMN02745216_02977"/>
<dbReference type="EMBL" id="FQZU01000019">
    <property type="protein sequence ID" value="SHK15855.1"/>
    <property type="molecule type" value="Genomic_DNA"/>
</dbReference>
<proteinExistence type="predicted"/>
<organism evidence="1 2">
    <name type="scientific">Desulfatibacillum alkenivorans DSM 16219</name>
    <dbReference type="NCBI Taxonomy" id="1121393"/>
    <lineage>
        <taxon>Bacteria</taxon>
        <taxon>Pseudomonadati</taxon>
        <taxon>Thermodesulfobacteriota</taxon>
        <taxon>Desulfobacteria</taxon>
        <taxon>Desulfobacterales</taxon>
        <taxon>Desulfatibacillaceae</taxon>
        <taxon>Desulfatibacillum</taxon>
    </lineage>
</organism>
<evidence type="ECO:0008006" key="3">
    <source>
        <dbReference type="Google" id="ProtNLM"/>
    </source>
</evidence>
<reference evidence="2" key="1">
    <citation type="submission" date="2016-11" db="EMBL/GenBank/DDBJ databases">
        <authorList>
            <person name="Varghese N."/>
            <person name="Submissions S."/>
        </authorList>
    </citation>
    <scope>NUCLEOTIDE SEQUENCE [LARGE SCALE GENOMIC DNA]</scope>
    <source>
        <strain evidence="2">DSM 16219</strain>
    </source>
</reference>
<accession>A0A1M6Q6U4</accession>
<keyword evidence="2" id="KW-1185">Reference proteome</keyword>
<dbReference type="RefSeq" id="WP_073476981.1">
    <property type="nucleotide sequence ID" value="NZ_FQZU01000019.1"/>
</dbReference>
<sequence>MKNKFYIPRKIIDGYSMTREQEGVYKWLNRQYYPKSPKQIGDAIGKSQKATWRILNGYLFTQGAFQKDGHGRYYVSGSRASRNLA</sequence>